<organism evidence="1 2">
    <name type="scientific">Sorangium cellulosum</name>
    <name type="common">Polyangium cellulosum</name>
    <dbReference type="NCBI Taxonomy" id="56"/>
    <lineage>
        <taxon>Bacteria</taxon>
        <taxon>Pseudomonadati</taxon>
        <taxon>Myxococcota</taxon>
        <taxon>Polyangia</taxon>
        <taxon>Polyangiales</taxon>
        <taxon>Polyangiaceae</taxon>
        <taxon>Sorangium</taxon>
    </lineage>
</organism>
<dbReference type="RefSeq" id="WP_165373436.1">
    <property type="nucleotide sequence ID" value="NZ_CP012670.1"/>
</dbReference>
<accession>A0A4P2Q7M7</accession>
<dbReference type="Gene3D" id="1.10.1070.20">
    <property type="match status" value="1"/>
</dbReference>
<proteinExistence type="predicted"/>
<dbReference type="AlphaFoldDB" id="A0A4P2Q7M7"/>
<reference evidence="1 2" key="1">
    <citation type="submission" date="2015-09" db="EMBL/GenBank/DDBJ databases">
        <title>Sorangium comparison.</title>
        <authorList>
            <person name="Zaburannyi N."/>
            <person name="Bunk B."/>
            <person name="Overmann J."/>
            <person name="Mueller R."/>
        </authorList>
    </citation>
    <scope>NUCLEOTIDE SEQUENCE [LARGE SCALE GENOMIC DNA]</scope>
    <source>
        <strain evidence="1 2">So ceGT47</strain>
    </source>
</reference>
<evidence type="ECO:0000313" key="2">
    <source>
        <dbReference type="Proteomes" id="UP000295781"/>
    </source>
</evidence>
<protein>
    <submittedName>
        <fullName evidence="1">Uncharacterized protein</fullName>
    </submittedName>
</protein>
<dbReference type="EMBL" id="CP012670">
    <property type="protein sequence ID" value="AUX25480.1"/>
    <property type="molecule type" value="Genomic_DNA"/>
</dbReference>
<name>A0A4P2Q7M7_SORCE</name>
<evidence type="ECO:0000313" key="1">
    <source>
        <dbReference type="EMBL" id="AUX25480.1"/>
    </source>
</evidence>
<gene>
    <name evidence="1" type="ORF">SOCEGT47_060270</name>
</gene>
<dbReference type="Proteomes" id="UP000295781">
    <property type="component" value="Chromosome"/>
</dbReference>
<sequence>MGTKRKFWCEADDGRSYLFKYARIGTGENWSEKIAAEVAGVLGIPHAEVDLAICEGHPGTLTLAITDGQLTLTHGNELLQERRPEYPARIAYGASEHTVTCVLDALRQGFIHPPEGTTSTALITAVDWFLGYLMLDALIGNTDRHHENWAVLVRSDHRDRYAALAPSYDHASSLGRELKDEERRARLDGRDRRRTIEAYCKKARSALYRDSQETAPMSPVDAFREATRHAQPAGRHWLDRLGATEHATLSCIVDRIPSQCISEPARQFAIAVMATNRRALLSLQEARP</sequence>